<name>A0A0B2X634_METAS</name>
<dbReference type="AlphaFoldDB" id="A0A0B2X634"/>
<comment type="caution">
    <text evidence="1">The sequence shown here is derived from an EMBL/GenBank/DDBJ whole genome shotgun (WGS) entry which is preliminary data.</text>
</comment>
<evidence type="ECO:0000313" key="1">
    <source>
        <dbReference type="EMBL" id="KHO01829.1"/>
    </source>
</evidence>
<gene>
    <name evidence="1" type="ORF">MAM_00830</name>
</gene>
<sequence>MGVRFGTSVGNINEGAKGAALQGTRQGDCREVVMVSRAGPDSQHGDVAHQTRQKWLAMGRRRAQAGEAGGGQRLWAPMKKEIVSAILILVCPRHITHRACENKRDKAKSSTGFFMQHGLVHRH</sequence>
<proteinExistence type="predicted"/>
<dbReference type="RefSeq" id="XP_040682894.1">
    <property type="nucleotide sequence ID" value="XM_040819629.1"/>
</dbReference>
<organism evidence="1 2">
    <name type="scientific">Metarhizium album (strain ARSEF 1941)</name>
    <dbReference type="NCBI Taxonomy" id="1081103"/>
    <lineage>
        <taxon>Eukaryota</taxon>
        <taxon>Fungi</taxon>
        <taxon>Dikarya</taxon>
        <taxon>Ascomycota</taxon>
        <taxon>Pezizomycotina</taxon>
        <taxon>Sordariomycetes</taxon>
        <taxon>Hypocreomycetidae</taxon>
        <taxon>Hypocreales</taxon>
        <taxon>Clavicipitaceae</taxon>
        <taxon>Metarhizium</taxon>
    </lineage>
</organism>
<evidence type="ECO:0000313" key="2">
    <source>
        <dbReference type="Proteomes" id="UP000030816"/>
    </source>
</evidence>
<dbReference type="HOGENOM" id="CLU_2015794_0_0_1"/>
<keyword evidence="2" id="KW-1185">Reference proteome</keyword>
<dbReference type="Proteomes" id="UP000030816">
    <property type="component" value="Unassembled WGS sequence"/>
</dbReference>
<reference evidence="1 2" key="1">
    <citation type="journal article" date="2014" name="Proc. Natl. Acad. Sci. U.S.A.">
        <title>Trajectory and genomic determinants of fungal-pathogen speciation and host adaptation.</title>
        <authorList>
            <person name="Hu X."/>
            <person name="Xiao G."/>
            <person name="Zheng P."/>
            <person name="Shang Y."/>
            <person name="Su Y."/>
            <person name="Zhang X."/>
            <person name="Liu X."/>
            <person name="Zhan S."/>
            <person name="St Leger R.J."/>
            <person name="Wang C."/>
        </authorList>
    </citation>
    <scope>NUCLEOTIDE SEQUENCE [LARGE SCALE GENOMIC DNA]</scope>
    <source>
        <strain evidence="1 2">ARSEF 1941</strain>
    </source>
</reference>
<protein>
    <submittedName>
        <fullName evidence="1">Uncharacterized protein</fullName>
    </submittedName>
</protein>
<accession>A0A0B2X634</accession>
<dbReference type="EMBL" id="AZHE01000001">
    <property type="protein sequence ID" value="KHO01829.1"/>
    <property type="molecule type" value="Genomic_DNA"/>
</dbReference>
<dbReference type="GeneID" id="63735285"/>